<name>A0A6A6UXI8_9PLEO</name>
<feature type="domain" description="AB hydrolase-1" evidence="5">
    <location>
        <begin position="85"/>
        <end position="279"/>
    </location>
</feature>
<comment type="similarity">
    <text evidence="1">Belongs to the AB hydrolase superfamily. MetX family.</text>
</comment>
<dbReference type="OrthoDB" id="191364at2759"/>
<dbReference type="Proteomes" id="UP000799440">
    <property type="component" value="Unassembled WGS sequence"/>
</dbReference>
<keyword evidence="7" id="KW-1185">Reference proteome</keyword>
<dbReference type="InterPro" id="IPR008220">
    <property type="entry name" value="HAT_MetX-like"/>
</dbReference>
<organism evidence="6 7">
    <name type="scientific">Sporormia fimetaria CBS 119925</name>
    <dbReference type="NCBI Taxonomy" id="1340428"/>
    <lineage>
        <taxon>Eukaryota</taxon>
        <taxon>Fungi</taxon>
        <taxon>Dikarya</taxon>
        <taxon>Ascomycota</taxon>
        <taxon>Pezizomycotina</taxon>
        <taxon>Dothideomycetes</taxon>
        <taxon>Pleosporomycetidae</taxon>
        <taxon>Pleosporales</taxon>
        <taxon>Sporormiaceae</taxon>
        <taxon>Sporormia</taxon>
    </lineage>
</organism>
<dbReference type="GO" id="GO:0004414">
    <property type="term" value="F:homoserine O-acetyltransferase activity"/>
    <property type="evidence" value="ECO:0007669"/>
    <property type="project" value="TreeGrafter"/>
</dbReference>
<evidence type="ECO:0000313" key="6">
    <source>
        <dbReference type="EMBL" id="KAF2742875.1"/>
    </source>
</evidence>
<dbReference type="PANTHER" id="PTHR32268:SF11">
    <property type="entry name" value="HOMOSERINE O-ACETYLTRANSFERASE"/>
    <property type="match status" value="1"/>
</dbReference>
<proteinExistence type="inferred from homology"/>
<dbReference type="Pfam" id="PF00561">
    <property type="entry name" value="Abhydrolase_1"/>
    <property type="match status" value="1"/>
</dbReference>
<gene>
    <name evidence="6" type="ORF">M011DRAFT_462151</name>
</gene>
<evidence type="ECO:0000256" key="1">
    <source>
        <dbReference type="ARBA" id="ARBA00006886"/>
    </source>
</evidence>
<feature type="region of interest" description="Disordered" evidence="4">
    <location>
        <begin position="270"/>
        <end position="293"/>
    </location>
</feature>
<dbReference type="GO" id="GO:0009092">
    <property type="term" value="P:homoserine metabolic process"/>
    <property type="evidence" value="ECO:0007669"/>
    <property type="project" value="TreeGrafter"/>
</dbReference>
<keyword evidence="2" id="KW-0808">Transferase</keyword>
<feature type="active site" evidence="3">
    <location>
        <position position="466"/>
    </location>
</feature>
<feature type="region of interest" description="Disordered" evidence="4">
    <location>
        <begin position="334"/>
        <end position="353"/>
    </location>
</feature>
<dbReference type="AlphaFoldDB" id="A0A6A6UXI8"/>
<feature type="region of interest" description="Disordered" evidence="4">
    <location>
        <begin position="1"/>
        <end position="22"/>
    </location>
</feature>
<dbReference type="SUPFAM" id="SSF53474">
    <property type="entry name" value="alpha/beta-Hydrolases"/>
    <property type="match status" value="1"/>
</dbReference>
<sequence>MPRPQPEPRVARPHTVRHSASPEQTVADTALGIVTEQPENPFVKLVSDQKIAIVPQFTLESGVVLRNVPVAYKTYGTLSPTGDNAMVICHALTGSADVGDWWGPLLGGAGKAFDLTRFFVVCINSLGSPYGSASPVTAKHGDPSLGLYGPEFPLTTVRDDVKDSLFKLILDDLGVKQIAVVIGGSMGGMLVLEFAYFGKDYVKSIVAMATSARYSAWGISWGEAQRQSIYSDPKYEDGYYPFDDPPSTGLGAARMSALLTYRSRDSFESRFGRNTPDLSKKQNISGGARPATPGHEHWAIHNEGHKNARSPRPSRTNSTAAMPIKEWQGDVEFHSASTTPPSSVGEGDVSHSPCSLKKRAPTYFSAQSYLRYQGEKFIKRFDANCYIAITRKLDTHDVSRDRYPMGADPSTVDPVSALQYALSLIEQPTLILGIQSDGLFTFAEQQELAAHIPHATLETIDSPDGHDAFLLEFEQVNRHVLKFMNHNLHGIMSRNPNIESTAVSDSGMAATKSSTFGEAEVEDITAW</sequence>
<dbReference type="GO" id="GO:0009086">
    <property type="term" value="P:methionine biosynthetic process"/>
    <property type="evidence" value="ECO:0007669"/>
    <property type="project" value="TreeGrafter"/>
</dbReference>
<dbReference type="EMBL" id="MU006603">
    <property type="protein sequence ID" value="KAF2742875.1"/>
    <property type="molecule type" value="Genomic_DNA"/>
</dbReference>
<evidence type="ECO:0000313" key="7">
    <source>
        <dbReference type="Proteomes" id="UP000799440"/>
    </source>
</evidence>
<feature type="active site" evidence="3">
    <location>
        <position position="437"/>
    </location>
</feature>
<dbReference type="Gene3D" id="3.40.50.1820">
    <property type="entry name" value="alpha/beta hydrolase"/>
    <property type="match status" value="1"/>
</dbReference>
<evidence type="ECO:0000256" key="2">
    <source>
        <dbReference type="ARBA" id="ARBA00022679"/>
    </source>
</evidence>
<evidence type="ECO:0000256" key="4">
    <source>
        <dbReference type="SAM" id="MobiDB-lite"/>
    </source>
</evidence>
<evidence type="ECO:0000256" key="3">
    <source>
        <dbReference type="PIRSR" id="PIRSR000443-1"/>
    </source>
</evidence>
<feature type="active site" description="Nucleophile" evidence="3">
    <location>
        <position position="185"/>
    </location>
</feature>
<dbReference type="PIRSF" id="PIRSF000443">
    <property type="entry name" value="Homoser_Ac_trans"/>
    <property type="match status" value="1"/>
</dbReference>
<dbReference type="NCBIfam" id="TIGR01392">
    <property type="entry name" value="homoserO_Ac_trn"/>
    <property type="match status" value="1"/>
</dbReference>
<reference evidence="6" key="1">
    <citation type="journal article" date="2020" name="Stud. Mycol.">
        <title>101 Dothideomycetes genomes: a test case for predicting lifestyles and emergence of pathogens.</title>
        <authorList>
            <person name="Haridas S."/>
            <person name="Albert R."/>
            <person name="Binder M."/>
            <person name="Bloem J."/>
            <person name="Labutti K."/>
            <person name="Salamov A."/>
            <person name="Andreopoulos B."/>
            <person name="Baker S."/>
            <person name="Barry K."/>
            <person name="Bills G."/>
            <person name="Bluhm B."/>
            <person name="Cannon C."/>
            <person name="Castanera R."/>
            <person name="Culley D."/>
            <person name="Daum C."/>
            <person name="Ezra D."/>
            <person name="Gonzalez J."/>
            <person name="Henrissat B."/>
            <person name="Kuo A."/>
            <person name="Liang C."/>
            <person name="Lipzen A."/>
            <person name="Lutzoni F."/>
            <person name="Magnuson J."/>
            <person name="Mondo S."/>
            <person name="Nolan M."/>
            <person name="Ohm R."/>
            <person name="Pangilinan J."/>
            <person name="Park H.-J."/>
            <person name="Ramirez L."/>
            <person name="Alfaro M."/>
            <person name="Sun H."/>
            <person name="Tritt A."/>
            <person name="Yoshinaga Y."/>
            <person name="Zwiers L.-H."/>
            <person name="Turgeon B."/>
            <person name="Goodwin S."/>
            <person name="Spatafora J."/>
            <person name="Crous P."/>
            <person name="Grigoriev I."/>
        </authorList>
    </citation>
    <scope>NUCLEOTIDE SEQUENCE</scope>
    <source>
        <strain evidence="6">CBS 119925</strain>
    </source>
</reference>
<protein>
    <submittedName>
        <fullName evidence="6">Homoserine O-acetyltransferase</fullName>
    </submittedName>
</protein>
<dbReference type="InterPro" id="IPR000073">
    <property type="entry name" value="AB_hydrolase_1"/>
</dbReference>
<accession>A0A6A6UXI8</accession>
<dbReference type="PANTHER" id="PTHR32268">
    <property type="entry name" value="HOMOSERINE O-ACETYLTRANSFERASE"/>
    <property type="match status" value="1"/>
</dbReference>
<evidence type="ECO:0000259" key="5">
    <source>
        <dbReference type="Pfam" id="PF00561"/>
    </source>
</evidence>
<dbReference type="InterPro" id="IPR029058">
    <property type="entry name" value="AB_hydrolase_fold"/>
</dbReference>
<dbReference type="HAMAP" id="MF_00296">
    <property type="entry name" value="MetX_acyltransf"/>
    <property type="match status" value="1"/>
</dbReference>